<dbReference type="PANTHER" id="PTHR42759:SF1">
    <property type="entry name" value="MAGNESIUM-CHELATASE SUBUNIT CHLD"/>
    <property type="match status" value="1"/>
</dbReference>
<dbReference type="GO" id="GO:0005524">
    <property type="term" value="F:ATP binding"/>
    <property type="evidence" value="ECO:0007669"/>
    <property type="project" value="InterPro"/>
</dbReference>
<evidence type="ECO:0000313" key="2">
    <source>
        <dbReference type="EMBL" id="QGU07335.1"/>
    </source>
</evidence>
<dbReference type="InterPro" id="IPR011704">
    <property type="entry name" value="ATPase_dyneun-rel_AAA"/>
</dbReference>
<feature type="domain" description="ATPase dynein-related AAA" evidence="1">
    <location>
        <begin position="92"/>
        <end position="231"/>
    </location>
</feature>
<dbReference type="SUPFAM" id="SSF52540">
    <property type="entry name" value="P-loop containing nucleoside triphosphate hydrolases"/>
    <property type="match status" value="1"/>
</dbReference>
<dbReference type="KEGG" id="cok:COCCU_07005"/>
<evidence type="ECO:0000259" key="1">
    <source>
        <dbReference type="Pfam" id="PF07728"/>
    </source>
</evidence>
<dbReference type="EMBL" id="CP046455">
    <property type="protein sequence ID" value="QGU07335.1"/>
    <property type="molecule type" value="Genomic_DNA"/>
</dbReference>
<accession>A0A6B8W7R0</accession>
<gene>
    <name evidence="2" type="ORF">COCCU_07005</name>
</gene>
<dbReference type="Gene3D" id="3.40.50.300">
    <property type="entry name" value="P-loop containing nucleotide triphosphate hydrolases"/>
    <property type="match status" value="1"/>
</dbReference>
<sequence>MTQAPLNAQIELPEQRFAPQLAFLEAYDRGPRPPGWRLTPAAVVSFICGAQGLRCENAPAGLPARMDIPVKFIGDRGLVERCVITLAGARALMLVGEPGTAKSMLSELLAAAICGSSELTVQGSAGTTEDQLRYGWNYALLLAEGPSEKALVPSPVLQAMHSGRIARIEEVTRCLPEVQDALVPVLSERRLAIPELGEHSVAARPGFSIIATANLRDKGVTEMSAALKRRFNFEQVDPIADYAAEVDLVESKTRQALDRAQLPSAVDTAVVDALVTIFRDLRVGMTTEGWAVEKPGSVLSTAEAVAISSSIALSGAYFPGQGGVGQIAGHLLGAVRKDDEADATRLRAYWDAVIRRRAEVGGQGPWRQLWEARDHVF</sequence>
<organism evidence="2 3">
    <name type="scientific">Corynebacterium occultum</name>
    <dbReference type="NCBI Taxonomy" id="2675219"/>
    <lineage>
        <taxon>Bacteria</taxon>
        <taxon>Bacillati</taxon>
        <taxon>Actinomycetota</taxon>
        <taxon>Actinomycetes</taxon>
        <taxon>Mycobacteriales</taxon>
        <taxon>Corynebacteriaceae</taxon>
        <taxon>Corynebacterium</taxon>
    </lineage>
</organism>
<dbReference type="InterPro" id="IPR027417">
    <property type="entry name" value="P-loop_NTPase"/>
</dbReference>
<dbReference type="RefSeq" id="WP_156230839.1">
    <property type="nucleotide sequence ID" value="NZ_CP046455.1"/>
</dbReference>
<dbReference type="AlphaFoldDB" id="A0A6B8W7R0"/>
<reference evidence="2 3" key="1">
    <citation type="submission" date="2019-11" db="EMBL/GenBank/DDBJ databases">
        <title>Complete genome sequence of Corynebacterium kalinowskii 1959, a novel Corynebacterium species isolated from soil of a small paddock in Vilsendorf, Germany.</title>
        <authorList>
            <person name="Schaffert L."/>
            <person name="Ruwe M."/>
            <person name="Milse J."/>
            <person name="Hanuschka K."/>
            <person name="Ortseifen V."/>
            <person name="Droste J."/>
            <person name="Brandt D."/>
            <person name="Schlueter L."/>
            <person name="Kutter Y."/>
            <person name="Vinke S."/>
            <person name="Viehoefer P."/>
            <person name="Jacob L."/>
            <person name="Luebke N.-C."/>
            <person name="Schulte-Berndt E."/>
            <person name="Hain C."/>
            <person name="Linder M."/>
            <person name="Schmidt P."/>
            <person name="Wollenschlaeger L."/>
            <person name="Luttermann T."/>
            <person name="Thieme E."/>
            <person name="Hassa J."/>
            <person name="Haak M."/>
            <person name="Wittchen M."/>
            <person name="Mentz A."/>
            <person name="Persicke M."/>
            <person name="Busche T."/>
            <person name="Ruckert C."/>
        </authorList>
    </citation>
    <scope>NUCLEOTIDE SEQUENCE [LARGE SCALE GENOMIC DNA]</scope>
    <source>
        <strain evidence="2 3">2039</strain>
    </source>
</reference>
<evidence type="ECO:0000313" key="3">
    <source>
        <dbReference type="Proteomes" id="UP000424462"/>
    </source>
</evidence>
<dbReference type="GO" id="GO:0016887">
    <property type="term" value="F:ATP hydrolysis activity"/>
    <property type="evidence" value="ECO:0007669"/>
    <property type="project" value="InterPro"/>
</dbReference>
<protein>
    <submittedName>
        <fullName evidence="2">AAA domain (Dynein-related subfamily)</fullName>
    </submittedName>
</protein>
<name>A0A6B8W7R0_9CORY</name>
<dbReference type="Pfam" id="PF07728">
    <property type="entry name" value="AAA_5"/>
    <property type="match status" value="1"/>
</dbReference>
<dbReference type="PANTHER" id="PTHR42759">
    <property type="entry name" value="MOXR FAMILY PROTEIN"/>
    <property type="match status" value="1"/>
</dbReference>
<proteinExistence type="predicted"/>
<dbReference type="Proteomes" id="UP000424462">
    <property type="component" value="Chromosome"/>
</dbReference>
<keyword evidence="3" id="KW-1185">Reference proteome</keyword>
<dbReference type="InterPro" id="IPR050764">
    <property type="entry name" value="CbbQ/NirQ/NorQ/GpvN"/>
</dbReference>